<evidence type="ECO:0000313" key="6">
    <source>
        <dbReference type="Proteomes" id="UP000244908"/>
    </source>
</evidence>
<dbReference type="Proteomes" id="UP000244908">
    <property type="component" value="Chromosome"/>
</dbReference>
<dbReference type="SUPFAM" id="SSF51230">
    <property type="entry name" value="Single hybrid motif"/>
    <property type="match status" value="1"/>
</dbReference>
<dbReference type="InterPro" id="IPR050739">
    <property type="entry name" value="MFP"/>
</dbReference>
<dbReference type="InterPro" id="IPR011053">
    <property type="entry name" value="Single_hybrid_motif"/>
</dbReference>
<proteinExistence type="predicted"/>
<dbReference type="Gene3D" id="2.40.50.100">
    <property type="match status" value="1"/>
</dbReference>
<dbReference type="Pfam" id="PF26002">
    <property type="entry name" value="Beta-barrel_AprE"/>
    <property type="match status" value="1"/>
</dbReference>
<keyword evidence="2" id="KW-0812">Transmembrane</keyword>
<dbReference type="InterPro" id="IPR058647">
    <property type="entry name" value="BSH_CzcB-like"/>
</dbReference>
<organism evidence="5 6">
    <name type="scientific">Limnobaculum parvum</name>
    <dbReference type="NCBI Taxonomy" id="2172103"/>
    <lineage>
        <taxon>Bacteria</taxon>
        <taxon>Pseudomonadati</taxon>
        <taxon>Pseudomonadota</taxon>
        <taxon>Gammaproteobacteria</taxon>
        <taxon>Enterobacterales</taxon>
        <taxon>Budviciaceae</taxon>
        <taxon>Limnobaculum</taxon>
    </lineage>
</organism>
<dbReference type="Gene3D" id="2.40.30.170">
    <property type="match status" value="1"/>
</dbReference>
<reference evidence="5 6" key="1">
    <citation type="journal article" date="2019" name="Int. J. Syst. Evol. Microbiol.">
        <title>Limnobaculum parvum gen. nov., sp. nov., isolated from a freshwater lake.</title>
        <authorList>
            <person name="Baek C."/>
            <person name="Shin S.K."/>
            <person name="Yi H."/>
        </authorList>
    </citation>
    <scope>NUCLEOTIDE SEQUENCE [LARGE SCALE GENOMIC DNA]</scope>
    <source>
        <strain evidence="5 6">HYN0051</strain>
    </source>
</reference>
<keyword evidence="6" id="KW-1185">Reference proteome</keyword>
<keyword evidence="1" id="KW-0175">Coiled coil</keyword>
<feature type="domain" description="AprE-like beta-barrel" evidence="4">
    <location>
        <begin position="301"/>
        <end position="396"/>
    </location>
</feature>
<accession>A0A2Y9TUF3</accession>
<keyword evidence="2" id="KW-0472">Membrane</keyword>
<dbReference type="PRINTS" id="PR01490">
    <property type="entry name" value="RTXTOXIND"/>
</dbReference>
<feature type="coiled-coil region" evidence="1">
    <location>
        <begin position="194"/>
        <end position="221"/>
    </location>
</feature>
<dbReference type="InterPro" id="IPR058982">
    <property type="entry name" value="Beta-barrel_AprE"/>
</dbReference>
<name>A0A2Y9TUF3_9GAMM</name>
<evidence type="ECO:0000259" key="4">
    <source>
        <dbReference type="Pfam" id="PF26002"/>
    </source>
</evidence>
<feature type="domain" description="CzcB-like barrel-sandwich hybrid" evidence="3">
    <location>
        <begin position="71"/>
        <end position="293"/>
    </location>
</feature>
<keyword evidence="2" id="KW-1133">Transmembrane helix</keyword>
<dbReference type="Pfam" id="PF25973">
    <property type="entry name" value="BSH_CzcB"/>
    <property type="match status" value="1"/>
</dbReference>
<feature type="transmembrane region" description="Helical" evidence="2">
    <location>
        <begin position="32"/>
        <end position="53"/>
    </location>
</feature>
<gene>
    <name evidence="5" type="ORF">HYN51_01210</name>
</gene>
<sequence>MAMGLFRQEALQAEKQKWLGSVMLSTPLTLRFFTAFVCAITVFLVLFCILFSYTRKQTVTGQLVPDRGVIKVYSPQYGVVTDKKVKEGEFVKKGDELYVISSERESQNSHGTQQVISAQIQSRLASLNEDLTKNQTQFTSEKSLLQSYIRQLNDQVNTLDKQIVNQRKILQLVQRRQLQYQEIYKKEYISLEQFERVKEELLQQQSALSSYEREKINAQKELSGRQSELDGLLLKFDKQQAQIDRNISTTRQELAESEAKREITIQAPQTGTITAAVAQAGQFVDSSKPIVSIVPENSLLMVHLYAPSNAVGFIQEGAEVWLRYQAYPYQKFGQYRGKVVSISKAALLQHELQSTMNVGNEASLYQIVVKPDKQRISVYGKDKALQPGMELEADITLDKRRLYEWVLEPLLSITKKATD</sequence>
<dbReference type="AlphaFoldDB" id="A0A2Y9TUF3"/>
<evidence type="ECO:0000259" key="3">
    <source>
        <dbReference type="Pfam" id="PF25973"/>
    </source>
</evidence>
<dbReference type="KEGG" id="lpv:HYN51_01210"/>
<protein>
    <submittedName>
        <fullName evidence="5">Secretion protein</fullName>
    </submittedName>
</protein>
<evidence type="ECO:0000313" key="5">
    <source>
        <dbReference type="EMBL" id="AWH87295.1"/>
    </source>
</evidence>
<dbReference type="PANTHER" id="PTHR30386">
    <property type="entry name" value="MEMBRANE FUSION SUBUNIT OF EMRAB-TOLC MULTIDRUG EFFLUX PUMP"/>
    <property type="match status" value="1"/>
</dbReference>
<dbReference type="PANTHER" id="PTHR30386:SF28">
    <property type="entry name" value="EXPORTED PROTEIN"/>
    <property type="match status" value="1"/>
</dbReference>
<dbReference type="EMBL" id="CP029185">
    <property type="protein sequence ID" value="AWH87295.1"/>
    <property type="molecule type" value="Genomic_DNA"/>
</dbReference>
<evidence type="ECO:0000256" key="2">
    <source>
        <dbReference type="SAM" id="Phobius"/>
    </source>
</evidence>
<evidence type="ECO:0000256" key="1">
    <source>
        <dbReference type="SAM" id="Coils"/>
    </source>
</evidence>